<keyword evidence="2" id="KW-0413">Isomerase</keyword>
<dbReference type="GO" id="GO:0043022">
    <property type="term" value="F:ribosome binding"/>
    <property type="evidence" value="ECO:0007669"/>
    <property type="project" value="TreeGrafter"/>
</dbReference>
<dbReference type="SUPFAM" id="SSF109998">
    <property type="entry name" value="Triger factor/SurA peptide-binding domain-like"/>
    <property type="match status" value="1"/>
</dbReference>
<dbReference type="Gene3D" id="1.10.3120.10">
    <property type="entry name" value="Trigger factor, C-terminal domain"/>
    <property type="match status" value="1"/>
</dbReference>
<sequence length="442" mass="50850">MNITLNQTDGQNASLKVSLQEADYAARVDEQIKEYSKKANIKGFRPGKVPAGLIRKMYGKGILVESINQLLHESVNNYIKENKLRILGEPLPERQDENAIDWDTQKEFEFSYAVGLLPEFELPLNEMSVQKYDIEVDQTTVDEAYEQMQRQFGQTTNPEVSEANDYLYGDLKQVEGEFETKTLLPINKVVAGIETFVGVKPSDTITFDIREAFGDDAALAHVTGLSKEVTKDLNGQFTFTVEKINRTEPAEMNQEFFDKIFGQGNVTTQEEFDAKVREVIKENYDREAVNVLDRDVIDQLVEKSSIEIPQEFFKRWLAVTNEGKITTEQIDEFYDQYVKELKWSMIRNKVVEENDIKVANEDVVNSARQKMMAQFNMPEVPEEMEDTFNNFLDNHLKQNNGRNFVNEYEALVAERVLEFVKEKITITENTVTAEEFRNKVGA</sequence>
<dbReference type="AlphaFoldDB" id="A0A3M9N0Q7"/>
<dbReference type="RefSeq" id="WP_123124879.1">
    <property type="nucleotide sequence ID" value="NZ_RJJD01000001.1"/>
</dbReference>
<dbReference type="GO" id="GO:0051083">
    <property type="term" value="P:'de novo' cotranslational protein folding"/>
    <property type="evidence" value="ECO:0007669"/>
    <property type="project" value="TreeGrafter"/>
</dbReference>
<reference evidence="2 3" key="1">
    <citation type="submission" date="2018-11" db="EMBL/GenBank/DDBJ databases">
        <title>Rufibacter latericius sp. nov., isolated from water in Baiyang Lake.</title>
        <authorList>
            <person name="Yang Y."/>
        </authorList>
    </citation>
    <scope>NUCLEOTIDE SEQUENCE [LARGE SCALE GENOMIC DNA]</scope>
    <source>
        <strain evidence="2 3">R-22-1c-1</strain>
    </source>
</reference>
<name>A0A3M9N0Q7_9BACT</name>
<dbReference type="NCBIfam" id="TIGR00115">
    <property type="entry name" value="tig"/>
    <property type="match status" value="1"/>
</dbReference>
<dbReference type="PANTHER" id="PTHR30560">
    <property type="entry name" value="TRIGGER FACTOR CHAPERONE AND PEPTIDYL-PROLYL CIS/TRANS ISOMERASE"/>
    <property type="match status" value="1"/>
</dbReference>
<dbReference type="GO" id="GO:0043335">
    <property type="term" value="P:protein unfolding"/>
    <property type="evidence" value="ECO:0007669"/>
    <property type="project" value="TreeGrafter"/>
</dbReference>
<dbReference type="PANTHER" id="PTHR30560:SF3">
    <property type="entry name" value="TRIGGER FACTOR-LIKE PROTEIN TIG, CHLOROPLASTIC"/>
    <property type="match status" value="1"/>
</dbReference>
<protein>
    <submittedName>
        <fullName evidence="2">Trigger factor</fullName>
        <ecNumber evidence="2">5.2.1.8</ecNumber>
    </submittedName>
</protein>
<dbReference type="EMBL" id="RJJD01000001">
    <property type="protein sequence ID" value="RNI30975.1"/>
    <property type="molecule type" value="Genomic_DNA"/>
</dbReference>
<proteinExistence type="predicted"/>
<dbReference type="GO" id="GO:0015031">
    <property type="term" value="P:protein transport"/>
    <property type="evidence" value="ECO:0007669"/>
    <property type="project" value="InterPro"/>
</dbReference>
<dbReference type="Pfam" id="PF05697">
    <property type="entry name" value="Trigger_N"/>
    <property type="match status" value="1"/>
</dbReference>
<feature type="domain" description="Trigger factor ribosome-binding bacterial" evidence="1">
    <location>
        <begin position="1"/>
        <end position="148"/>
    </location>
</feature>
<evidence type="ECO:0000259" key="1">
    <source>
        <dbReference type="Pfam" id="PF05697"/>
    </source>
</evidence>
<dbReference type="OrthoDB" id="9767721at2"/>
<dbReference type="InterPro" id="IPR008881">
    <property type="entry name" value="Trigger_fac_ribosome-bd_bac"/>
</dbReference>
<dbReference type="GO" id="GO:0003755">
    <property type="term" value="F:peptidyl-prolyl cis-trans isomerase activity"/>
    <property type="evidence" value="ECO:0007669"/>
    <property type="project" value="UniProtKB-EC"/>
</dbReference>
<evidence type="ECO:0000313" key="2">
    <source>
        <dbReference type="EMBL" id="RNI30975.1"/>
    </source>
</evidence>
<evidence type="ECO:0000313" key="3">
    <source>
        <dbReference type="Proteomes" id="UP000272117"/>
    </source>
</evidence>
<dbReference type="PIRSF" id="PIRSF003095">
    <property type="entry name" value="Trigger_factor"/>
    <property type="match status" value="1"/>
</dbReference>
<dbReference type="Proteomes" id="UP000272117">
    <property type="component" value="Unassembled WGS sequence"/>
</dbReference>
<keyword evidence="3" id="KW-1185">Reference proteome</keyword>
<dbReference type="InterPro" id="IPR027304">
    <property type="entry name" value="Trigger_fact/SurA_dom_sf"/>
</dbReference>
<organism evidence="2 3">
    <name type="scientific">Rufibacter latericius</name>
    <dbReference type="NCBI Taxonomy" id="2487040"/>
    <lineage>
        <taxon>Bacteria</taxon>
        <taxon>Pseudomonadati</taxon>
        <taxon>Bacteroidota</taxon>
        <taxon>Cytophagia</taxon>
        <taxon>Cytophagales</taxon>
        <taxon>Hymenobacteraceae</taxon>
        <taxon>Rufibacter</taxon>
    </lineage>
</organism>
<dbReference type="EC" id="5.2.1.8" evidence="2"/>
<dbReference type="InterPro" id="IPR037041">
    <property type="entry name" value="Trigger_fac_C_sf"/>
</dbReference>
<dbReference type="InterPro" id="IPR005215">
    <property type="entry name" value="Trig_fac"/>
</dbReference>
<dbReference type="Gene3D" id="3.30.70.1050">
    <property type="entry name" value="Trigger factor ribosome-binding domain"/>
    <property type="match status" value="1"/>
</dbReference>
<gene>
    <name evidence="2" type="primary">tig</name>
    <name evidence="2" type="ORF">EFB08_00040</name>
</gene>
<dbReference type="SUPFAM" id="SSF102735">
    <property type="entry name" value="Trigger factor ribosome-binding domain"/>
    <property type="match status" value="1"/>
</dbReference>
<dbReference type="InterPro" id="IPR036611">
    <property type="entry name" value="Trigger_fac_ribosome-bd_sf"/>
</dbReference>
<accession>A0A3M9N0Q7</accession>
<comment type="caution">
    <text evidence="2">The sequence shown here is derived from an EMBL/GenBank/DDBJ whole genome shotgun (WGS) entry which is preliminary data.</text>
</comment>
<dbReference type="GO" id="GO:0044183">
    <property type="term" value="F:protein folding chaperone"/>
    <property type="evidence" value="ECO:0007669"/>
    <property type="project" value="TreeGrafter"/>
</dbReference>